<accession>A0A8J3USY6</accession>
<dbReference type="Gene3D" id="2.130.10.30">
    <property type="entry name" value="Regulator of chromosome condensation 1/beta-lactamase-inhibitor protein II"/>
    <property type="match status" value="1"/>
</dbReference>
<dbReference type="Proteomes" id="UP000644610">
    <property type="component" value="Unassembled WGS sequence"/>
</dbReference>
<dbReference type="PANTHER" id="PTHR45982:SF1">
    <property type="entry name" value="REGULATOR OF CHROMOSOME CONDENSATION"/>
    <property type="match status" value="1"/>
</dbReference>
<evidence type="ECO:0000256" key="1">
    <source>
        <dbReference type="SAM" id="MobiDB-lite"/>
    </source>
</evidence>
<proteinExistence type="predicted"/>
<dbReference type="EMBL" id="BOOQ01000049">
    <property type="protein sequence ID" value="GII50155.1"/>
    <property type="molecule type" value="Genomic_DNA"/>
</dbReference>
<dbReference type="PROSITE" id="PS00626">
    <property type="entry name" value="RCC1_2"/>
    <property type="match status" value="1"/>
</dbReference>
<dbReference type="PANTHER" id="PTHR45982">
    <property type="entry name" value="REGULATOR OF CHROMOSOME CONDENSATION"/>
    <property type="match status" value="1"/>
</dbReference>
<dbReference type="GO" id="GO:0005737">
    <property type="term" value="C:cytoplasm"/>
    <property type="evidence" value="ECO:0007669"/>
    <property type="project" value="TreeGrafter"/>
</dbReference>
<dbReference type="PROSITE" id="PS50012">
    <property type="entry name" value="RCC1_3"/>
    <property type="match status" value="2"/>
</dbReference>
<comment type="caution">
    <text evidence="2">The sequence shown here is derived from an EMBL/GenBank/DDBJ whole genome shotgun (WGS) entry which is preliminary data.</text>
</comment>
<dbReference type="InterPro" id="IPR000408">
    <property type="entry name" value="Reg_chr_condens"/>
</dbReference>
<dbReference type="SUPFAM" id="SSF50985">
    <property type="entry name" value="RCC1/BLIP-II"/>
    <property type="match status" value="1"/>
</dbReference>
<keyword evidence="3" id="KW-1185">Reference proteome</keyword>
<evidence type="ECO:0000313" key="3">
    <source>
        <dbReference type="Proteomes" id="UP000644610"/>
    </source>
</evidence>
<organism evidence="2 3">
    <name type="scientific">Planotetraspora silvatica</name>
    <dbReference type="NCBI Taxonomy" id="234614"/>
    <lineage>
        <taxon>Bacteria</taxon>
        <taxon>Bacillati</taxon>
        <taxon>Actinomycetota</taxon>
        <taxon>Actinomycetes</taxon>
        <taxon>Streptosporangiales</taxon>
        <taxon>Streptosporangiaceae</taxon>
        <taxon>Planotetraspora</taxon>
    </lineage>
</organism>
<feature type="region of interest" description="Disordered" evidence="1">
    <location>
        <begin position="1"/>
        <end position="31"/>
    </location>
</feature>
<gene>
    <name evidence="2" type="ORF">Psi02_65790</name>
</gene>
<dbReference type="InterPro" id="IPR051553">
    <property type="entry name" value="Ran_GTPase-activating"/>
</dbReference>
<reference evidence="2" key="1">
    <citation type="submission" date="2021-01" db="EMBL/GenBank/DDBJ databases">
        <title>Whole genome shotgun sequence of Planotetraspora silvatica NBRC 100141.</title>
        <authorList>
            <person name="Komaki H."/>
            <person name="Tamura T."/>
        </authorList>
    </citation>
    <scope>NUCLEOTIDE SEQUENCE</scope>
    <source>
        <strain evidence="2">NBRC 100141</strain>
    </source>
</reference>
<dbReference type="Pfam" id="PF00415">
    <property type="entry name" value="RCC1"/>
    <property type="match status" value="2"/>
</dbReference>
<dbReference type="RefSeq" id="WP_203979655.1">
    <property type="nucleotide sequence ID" value="NZ_BAAAKY010000046.1"/>
</dbReference>
<sequence length="97" mass="9823">MKSWGLNGSGQLGDATTTDRHTPVTVAGETGASVQVSGGGFHSLALLNNGTARAWGLNIDGQLGDGTTTMRTVPTGIRTGRIGITSISADFGHSLIV</sequence>
<dbReference type="GO" id="GO:0005085">
    <property type="term" value="F:guanyl-nucleotide exchange factor activity"/>
    <property type="evidence" value="ECO:0007669"/>
    <property type="project" value="TreeGrafter"/>
</dbReference>
<dbReference type="AlphaFoldDB" id="A0A8J3USY6"/>
<evidence type="ECO:0000313" key="2">
    <source>
        <dbReference type="EMBL" id="GII50155.1"/>
    </source>
</evidence>
<evidence type="ECO:0008006" key="4">
    <source>
        <dbReference type="Google" id="ProtNLM"/>
    </source>
</evidence>
<protein>
    <recommendedName>
        <fullName evidence="4">Chromosome condensation regulator RCC1</fullName>
    </recommendedName>
</protein>
<dbReference type="InterPro" id="IPR009091">
    <property type="entry name" value="RCC1/BLIP-II"/>
</dbReference>
<name>A0A8J3USY6_9ACTN</name>